<dbReference type="Gene3D" id="2.60.40.10">
    <property type="entry name" value="Immunoglobulins"/>
    <property type="match status" value="1"/>
</dbReference>
<gene>
    <name evidence="1" type="ORF">SAMN04487988_10558</name>
</gene>
<keyword evidence="2" id="KW-1185">Reference proteome</keyword>
<evidence type="ECO:0008006" key="3">
    <source>
        <dbReference type="Google" id="ProtNLM"/>
    </source>
</evidence>
<dbReference type="EMBL" id="FOPC01000005">
    <property type="protein sequence ID" value="SFG56044.1"/>
    <property type="molecule type" value="Genomic_DNA"/>
</dbReference>
<accession>A0A1I2ST70</accession>
<reference evidence="2" key="1">
    <citation type="submission" date="2016-10" db="EMBL/GenBank/DDBJ databases">
        <authorList>
            <person name="Varghese N."/>
            <person name="Submissions S."/>
        </authorList>
    </citation>
    <scope>NUCLEOTIDE SEQUENCE [LARGE SCALE GENOMIC DNA]</scope>
    <source>
        <strain evidence="2">DSM 19315</strain>
    </source>
</reference>
<evidence type="ECO:0000313" key="1">
    <source>
        <dbReference type="EMBL" id="SFG56044.1"/>
    </source>
</evidence>
<protein>
    <recommendedName>
        <fullName evidence="3">DUF1573 domain-containing protein</fullName>
    </recommendedName>
</protein>
<dbReference type="Pfam" id="PF07610">
    <property type="entry name" value="DUF1573"/>
    <property type="match status" value="1"/>
</dbReference>
<dbReference type="InterPro" id="IPR011467">
    <property type="entry name" value="DUF1573"/>
</dbReference>
<dbReference type="Proteomes" id="UP000199642">
    <property type="component" value="Unassembled WGS sequence"/>
</dbReference>
<name>A0A1I2ST70_9BACT</name>
<dbReference type="PANTHER" id="PTHR37833">
    <property type="entry name" value="LIPOPROTEIN-RELATED"/>
    <property type="match status" value="1"/>
</dbReference>
<dbReference type="OrthoDB" id="826619at2"/>
<organism evidence="1 2">
    <name type="scientific">Algoriphagus hitonicola</name>
    <dbReference type="NCBI Taxonomy" id="435880"/>
    <lineage>
        <taxon>Bacteria</taxon>
        <taxon>Pseudomonadati</taxon>
        <taxon>Bacteroidota</taxon>
        <taxon>Cytophagia</taxon>
        <taxon>Cytophagales</taxon>
        <taxon>Cyclobacteriaceae</taxon>
        <taxon>Algoriphagus</taxon>
    </lineage>
</organism>
<evidence type="ECO:0000313" key="2">
    <source>
        <dbReference type="Proteomes" id="UP000199642"/>
    </source>
</evidence>
<dbReference type="RefSeq" id="WP_092790600.1">
    <property type="nucleotide sequence ID" value="NZ_FOPC01000005.1"/>
</dbReference>
<proteinExistence type="predicted"/>
<dbReference type="InterPro" id="IPR013783">
    <property type="entry name" value="Ig-like_fold"/>
</dbReference>
<dbReference type="AlphaFoldDB" id="A0A1I2ST70"/>
<sequence>MIKNVLILLFVIVASTVSSILIKRYLENSYVAKISFVELEHDFDTLRNQSDAEYYFVYKNLGSKNLQIHNIKSSCGCTIPSWNPGELKPNETDSFKVVYNIENKGYFIKEVLVYSNSESSPDKLQVLGYVPFE</sequence>
<dbReference type="STRING" id="435880.SAMN04487988_10558"/>
<dbReference type="PANTHER" id="PTHR37833:SF1">
    <property type="entry name" value="SIGNAL PEPTIDE PROTEIN"/>
    <property type="match status" value="1"/>
</dbReference>